<dbReference type="InterPro" id="IPR055140">
    <property type="entry name" value="Thiolase_C_2"/>
</dbReference>
<dbReference type="InterPro" id="IPR002155">
    <property type="entry name" value="Thiolase"/>
</dbReference>
<dbReference type="GO" id="GO:0003988">
    <property type="term" value="F:acetyl-CoA C-acyltransferase activity"/>
    <property type="evidence" value="ECO:0007669"/>
    <property type="project" value="UniProtKB-ARBA"/>
</dbReference>
<dbReference type="AlphaFoldDB" id="A0A249MSE7"/>
<dbReference type="PANTHER" id="PTHR42870:SF1">
    <property type="entry name" value="NON-SPECIFIC LIPID-TRANSFER PROTEIN-LIKE 2"/>
    <property type="match status" value="1"/>
</dbReference>
<gene>
    <name evidence="2" type="ORF">CJD35_06370</name>
</gene>
<sequence>MRKLHKDEEALMGLSKVGVVATAQTEFRPAWNNAQHIDLISSVVTSVFKGSGLTIDDVDFIIDSGSDVLDGRSISNCGFLGALGAHHKEEARVEEDGLWAALYGVNKIRSGSASVGLIVAYSKPSESNVDLYWNAQAEPFYQRPVGFGQRAANGIQAQRYLADSGVSTRDLADLVADRWAAAAASGKVLIDDLPDADAILSAREGAAPLTDLMFARPVDGAVAILIAREDIARRTSRNPAFITGMGTSMDTHSVAVREAGTLSSAAKAAAMAYRNAGWTSPDVDLAEVSGSSVVGELLAIEALGLAQAGKGLAAARDGKVAINRSGGALPADPIMATGLVRLAEASRQLSQPELFGGGTPSRAIVHGAGGVGMQNNCVFTLEV</sequence>
<evidence type="ECO:0000313" key="3">
    <source>
        <dbReference type="Proteomes" id="UP000217141"/>
    </source>
</evidence>
<dbReference type="EMBL" id="CP022745">
    <property type="protein sequence ID" value="ASY44114.1"/>
    <property type="molecule type" value="Genomic_DNA"/>
</dbReference>
<name>A0A249MSE7_SPHXE</name>
<feature type="domain" description="Thiolase C-terminal" evidence="1">
    <location>
        <begin position="246"/>
        <end position="376"/>
    </location>
</feature>
<evidence type="ECO:0000313" key="2">
    <source>
        <dbReference type="EMBL" id="ASY44114.1"/>
    </source>
</evidence>
<reference evidence="2 3" key="1">
    <citation type="submission" date="2017-08" db="EMBL/GenBank/DDBJ databases">
        <title>Whole Genome Sequence of Sphingobium hydrophobicum C1: Insights into Adaption to the Electronic-waste Contaminated Sediment.</title>
        <authorList>
            <person name="Song D."/>
            <person name="Chen X."/>
            <person name="Xu M."/>
        </authorList>
    </citation>
    <scope>NUCLEOTIDE SEQUENCE [LARGE SCALE GENOMIC DNA]</scope>
    <source>
        <strain evidence="2 3">C1</strain>
    </source>
</reference>
<dbReference type="InterPro" id="IPR016039">
    <property type="entry name" value="Thiolase-like"/>
</dbReference>
<protein>
    <submittedName>
        <fullName evidence="2">3-ketoacyl-CoA thiolase</fullName>
    </submittedName>
</protein>
<dbReference type="Pfam" id="PF22691">
    <property type="entry name" value="Thiolase_C_1"/>
    <property type="match status" value="1"/>
</dbReference>
<dbReference type="KEGG" id="shyd:CJD35_06370"/>
<dbReference type="Proteomes" id="UP000217141">
    <property type="component" value="Chromosome I"/>
</dbReference>
<dbReference type="PIRSF" id="PIRSF000429">
    <property type="entry name" value="Ac-CoA_Ac_transf"/>
    <property type="match status" value="1"/>
</dbReference>
<organism evidence="2 3">
    <name type="scientific">Sphingobium xenophagum</name>
    <dbReference type="NCBI Taxonomy" id="121428"/>
    <lineage>
        <taxon>Bacteria</taxon>
        <taxon>Pseudomonadati</taxon>
        <taxon>Pseudomonadota</taxon>
        <taxon>Alphaproteobacteria</taxon>
        <taxon>Sphingomonadales</taxon>
        <taxon>Sphingomonadaceae</taxon>
        <taxon>Sphingobium</taxon>
    </lineage>
</organism>
<accession>A0A249MSE7</accession>
<dbReference type="Gene3D" id="3.40.47.10">
    <property type="match status" value="1"/>
</dbReference>
<evidence type="ECO:0000259" key="1">
    <source>
        <dbReference type="Pfam" id="PF22691"/>
    </source>
</evidence>
<dbReference type="SUPFAM" id="SSF53901">
    <property type="entry name" value="Thiolase-like"/>
    <property type="match status" value="2"/>
</dbReference>
<proteinExistence type="predicted"/>
<dbReference type="PANTHER" id="PTHR42870">
    <property type="entry name" value="ACETYL-COA C-ACETYLTRANSFERASE"/>
    <property type="match status" value="1"/>
</dbReference>